<evidence type="ECO:0000256" key="2">
    <source>
        <dbReference type="SAM" id="MobiDB-lite"/>
    </source>
</evidence>
<keyword evidence="1" id="KW-0175">Coiled coil</keyword>
<protein>
    <submittedName>
        <fullName evidence="3">Uncharacterized protein</fullName>
    </submittedName>
</protein>
<accession>A0ABS8TSE3</accession>
<reference evidence="3 4" key="1">
    <citation type="journal article" date="2021" name="BMC Genomics">
        <title>Datura genome reveals duplications of psychoactive alkaloid biosynthetic genes and high mutation rate following tissue culture.</title>
        <authorList>
            <person name="Rajewski A."/>
            <person name="Carter-House D."/>
            <person name="Stajich J."/>
            <person name="Litt A."/>
        </authorList>
    </citation>
    <scope>NUCLEOTIDE SEQUENCE [LARGE SCALE GENOMIC DNA]</scope>
    <source>
        <strain evidence="3">AR-01</strain>
    </source>
</reference>
<dbReference type="Proteomes" id="UP000823775">
    <property type="component" value="Unassembled WGS sequence"/>
</dbReference>
<proteinExistence type="predicted"/>
<evidence type="ECO:0000313" key="4">
    <source>
        <dbReference type="Proteomes" id="UP000823775"/>
    </source>
</evidence>
<keyword evidence="4" id="KW-1185">Reference proteome</keyword>
<name>A0ABS8TSE3_DATST</name>
<feature type="region of interest" description="Disordered" evidence="2">
    <location>
        <begin position="126"/>
        <end position="151"/>
    </location>
</feature>
<gene>
    <name evidence="3" type="ORF">HAX54_015101</name>
</gene>
<dbReference type="EMBL" id="JACEIK010001953">
    <property type="protein sequence ID" value="MCD7473319.1"/>
    <property type="molecule type" value="Genomic_DNA"/>
</dbReference>
<evidence type="ECO:0000313" key="3">
    <source>
        <dbReference type="EMBL" id="MCD7473319.1"/>
    </source>
</evidence>
<evidence type="ECO:0000256" key="1">
    <source>
        <dbReference type="SAM" id="Coils"/>
    </source>
</evidence>
<feature type="coiled-coil region" evidence="1">
    <location>
        <begin position="277"/>
        <end position="304"/>
    </location>
</feature>
<comment type="caution">
    <text evidence="3">The sequence shown here is derived from an EMBL/GenBank/DDBJ whole genome shotgun (WGS) entry which is preliminary data.</text>
</comment>
<organism evidence="3 4">
    <name type="scientific">Datura stramonium</name>
    <name type="common">Jimsonweed</name>
    <name type="synonym">Common thornapple</name>
    <dbReference type="NCBI Taxonomy" id="4076"/>
    <lineage>
        <taxon>Eukaryota</taxon>
        <taxon>Viridiplantae</taxon>
        <taxon>Streptophyta</taxon>
        <taxon>Embryophyta</taxon>
        <taxon>Tracheophyta</taxon>
        <taxon>Spermatophyta</taxon>
        <taxon>Magnoliopsida</taxon>
        <taxon>eudicotyledons</taxon>
        <taxon>Gunneridae</taxon>
        <taxon>Pentapetalae</taxon>
        <taxon>asterids</taxon>
        <taxon>lamiids</taxon>
        <taxon>Solanales</taxon>
        <taxon>Solanaceae</taxon>
        <taxon>Solanoideae</taxon>
        <taxon>Datureae</taxon>
        <taxon>Datura</taxon>
    </lineage>
</organism>
<sequence length="349" mass="38237">MNLNELPSHTIQNELCREKGGDEGAIIGPSEVPQIEPGTKSVLLPLRGEIAEKEASYLSGNIFLKKIYWRSEDQSNILQSEIEIIEGFIEATNKKGVVTVTPSPTPVDDDVPLNLTFRRDIPLNPLLSPKKGPVTQDCRGGSSSGKESCRSKGNSKYKKVVVVEGITEGTGTKNQESKGEAIISQPLNGERRQSLRDLSCSCERTGRDGKVSGVGTYVRTSHAFHGTVRDLLFDRPQQRAAAEVDHLSLLLSQKEADIALWKAEQASKGTMGEPGAMLELQNEKAQLKAENTALRKQVKDLIQQMFCDQHATNERNESSSPSFIPLFLLSSTSLPLTCPFFLPLSLSFS</sequence>